<dbReference type="PANTHER" id="PTHR10809:SF160">
    <property type="entry name" value="VESICLE-ASSOCIATED PROTEIN 1-3"/>
    <property type="match status" value="1"/>
</dbReference>
<evidence type="ECO:0000259" key="3">
    <source>
        <dbReference type="PROSITE" id="PS50202"/>
    </source>
</evidence>
<dbReference type="PANTHER" id="PTHR10809">
    <property type="entry name" value="VESICLE-ASSOCIATED MEMBRANE PROTEIN-ASSOCIATED PROTEIN"/>
    <property type="match status" value="1"/>
</dbReference>
<dbReference type="GO" id="GO:0005789">
    <property type="term" value="C:endoplasmic reticulum membrane"/>
    <property type="evidence" value="ECO:0007669"/>
    <property type="project" value="InterPro"/>
</dbReference>
<evidence type="ECO:0000256" key="2">
    <source>
        <dbReference type="SAM" id="MobiDB-lite"/>
    </source>
</evidence>
<dbReference type="EMBL" id="PNBA02000002">
    <property type="protein sequence ID" value="KAG6432343.1"/>
    <property type="molecule type" value="Genomic_DNA"/>
</dbReference>
<dbReference type="GO" id="GO:0090158">
    <property type="term" value="P:endoplasmic reticulum membrane organization"/>
    <property type="evidence" value="ECO:0007669"/>
    <property type="project" value="TreeGrafter"/>
</dbReference>
<keyword evidence="5" id="KW-1185">Reference proteome</keyword>
<reference evidence="4" key="1">
    <citation type="submission" date="2018-01" db="EMBL/GenBank/DDBJ databases">
        <authorList>
            <person name="Mao J.F."/>
        </authorList>
    </citation>
    <scope>NUCLEOTIDE SEQUENCE</scope>
    <source>
        <strain evidence="4">Huo1</strain>
        <tissue evidence="4">Leaf</tissue>
    </source>
</reference>
<protein>
    <recommendedName>
        <fullName evidence="3">MSP domain-containing protein</fullName>
    </recommendedName>
</protein>
<dbReference type="Gene3D" id="2.60.40.10">
    <property type="entry name" value="Immunoglobulins"/>
    <property type="match status" value="1"/>
</dbReference>
<evidence type="ECO:0000313" key="4">
    <source>
        <dbReference type="EMBL" id="KAG6432343.1"/>
    </source>
</evidence>
<feature type="region of interest" description="Disordered" evidence="2">
    <location>
        <begin position="130"/>
        <end position="164"/>
    </location>
</feature>
<gene>
    <name evidence="4" type="ORF">SASPL_103919</name>
</gene>
<dbReference type="FunFam" id="2.60.40.10:FF:000813">
    <property type="entry name" value="Vesicle-associated protein 1-1"/>
    <property type="match status" value="1"/>
</dbReference>
<comment type="similarity">
    <text evidence="1">Belongs to the VAMP-associated protein (VAP) (TC 9.B.17) family.</text>
</comment>
<dbReference type="AlphaFoldDB" id="A0A8X9A8K7"/>
<dbReference type="Proteomes" id="UP000298416">
    <property type="component" value="Unassembled WGS sequence"/>
</dbReference>
<feature type="domain" description="MSP" evidence="3">
    <location>
        <begin position="6"/>
        <end position="126"/>
    </location>
</feature>
<dbReference type="SUPFAM" id="SSF49354">
    <property type="entry name" value="PapD-like"/>
    <property type="match status" value="1"/>
</dbReference>
<organism evidence="4">
    <name type="scientific">Salvia splendens</name>
    <name type="common">Scarlet sage</name>
    <dbReference type="NCBI Taxonomy" id="180675"/>
    <lineage>
        <taxon>Eukaryota</taxon>
        <taxon>Viridiplantae</taxon>
        <taxon>Streptophyta</taxon>
        <taxon>Embryophyta</taxon>
        <taxon>Tracheophyta</taxon>
        <taxon>Spermatophyta</taxon>
        <taxon>Magnoliopsida</taxon>
        <taxon>eudicotyledons</taxon>
        <taxon>Gunneridae</taxon>
        <taxon>Pentapetalae</taxon>
        <taxon>asterids</taxon>
        <taxon>lamiids</taxon>
        <taxon>Lamiales</taxon>
        <taxon>Lamiaceae</taxon>
        <taxon>Nepetoideae</taxon>
        <taxon>Mentheae</taxon>
        <taxon>Salviinae</taxon>
        <taxon>Salvia</taxon>
        <taxon>Salvia subgen. Calosphace</taxon>
        <taxon>core Calosphace</taxon>
    </lineage>
</organism>
<name>A0A8X9A8K7_SALSN</name>
<dbReference type="InterPro" id="IPR013783">
    <property type="entry name" value="Ig-like_fold"/>
</dbReference>
<reference evidence="4" key="2">
    <citation type="submission" date="2020-08" db="EMBL/GenBank/DDBJ databases">
        <title>Plant Genome Project.</title>
        <authorList>
            <person name="Zhang R.-G."/>
        </authorList>
    </citation>
    <scope>NUCLEOTIDE SEQUENCE</scope>
    <source>
        <strain evidence="4">Huo1</strain>
        <tissue evidence="4">Leaf</tissue>
    </source>
</reference>
<sequence length="270" mass="30511">MTMGELLRIQPSELKFPFEVRKQSSCALQLANRTDQYVAFKVKTTNPKRYSVRPNVGVVLPYSVCNITVTMQAHKEAPPDMQCRDKFLVQSVIVPNGTTTKDINQEMFNRESEKFIDEFRLRVIFIPANPPSPVPEEDEEVSSPGTSSAEDEIKNSSLSEPQRSAALKLKNEKASVNIQNDKLLGELLSPLKGQGDFVQGWLVALVRKTRIHEETNWTREIWIRFHTFSWANSRNIGGILSQDTSAYTAVRFDLCSDVMNLLTGISQSFP</sequence>
<dbReference type="InterPro" id="IPR000535">
    <property type="entry name" value="MSP_dom"/>
</dbReference>
<dbReference type="GO" id="GO:0005886">
    <property type="term" value="C:plasma membrane"/>
    <property type="evidence" value="ECO:0007669"/>
    <property type="project" value="TreeGrafter"/>
</dbReference>
<accession>A0A8X9A8K7</accession>
<dbReference type="InterPro" id="IPR016763">
    <property type="entry name" value="VAP"/>
</dbReference>
<dbReference type="Pfam" id="PF00635">
    <property type="entry name" value="Motile_Sperm"/>
    <property type="match status" value="1"/>
</dbReference>
<evidence type="ECO:0000256" key="1">
    <source>
        <dbReference type="ARBA" id="ARBA00008932"/>
    </source>
</evidence>
<comment type="caution">
    <text evidence="4">The sequence shown here is derived from an EMBL/GenBank/DDBJ whole genome shotgun (WGS) entry which is preliminary data.</text>
</comment>
<dbReference type="PROSITE" id="PS50202">
    <property type="entry name" value="MSP"/>
    <property type="match status" value="1"/>
</dbReference>
<dbReference type="GO" id="GO:0061817">
    <property type="term" value="P:endoplasmic reticulum-plasma membrane tethering"/>
    <property type="evidence" value="ECO:0007669"/>
    <property type="project" value="TreeGrafter"/>
</dbReference>
<proteinExistence type="inferred from homology"/>
<evidence type="ECO:0000313" key="5">
    <source>
        <dbReference type="Proteomes" id="UP000298416"/>
    </source>
</evidence>
<dbReference type="InterPro" id="IPR008962">
    <property type="entry name" value="PapD-like_sf"/>
</dbReference>